<gene>
    <name evidence="12" type="ORF">ILYODFUR_004933</name>
</gene>
<evidence type="ECO:0000313" key="12">
    <source>
        <dbReference type="EMBL" id="MEQ2250838.1"/>
    </source>
</evidence>
<evidence type="ECO:0000256" key="2">
    <source>
        <dbReference type="ARBA" id="ARBA00022707"/>
    </source>
</evidence>
<organism evidence="12 13">
    <name type="scientific">Ilyodon furcidens</name>
    <name type="common">goldbreast splitfin</name>
    <dbReference type="NCBI Taxonomy" id="33524"/>
    <lineage>
        <taxon>Eukaryota</taxon>
        <taxon>Metazoa</taxon>
        <taxon>Chordata</taxon>
        <taxon>Craniata</taxon>
        <taxon>Vertebrata</taxon>
        <taxon>Euteleostomi</taxon>
        <taxon>Actinopterygii</taxon>
        <taxon>Neopterygii</taxon>
        <taxon>Teleostei</taxon>
        <taxon>Neoteleostei</taxon>
        <taxon>Acanthomorphata</taxon>
        <taxon>Ovalentaria</taxon>
        <taxon>Atherinomorphae</taxon>
        <taxon>Cyprinodontiformes</taxon>
        <taxon>Goodeidae</taxon>
        <taxon>Ilyodon</taxon>
    </lineage>
</organism>
<evidence type="ECO:0000313" key="13">
    <source>
        <dbReference type="Proteomes" id="UP001482620"/>
    </source>
</evidence>
<evidence type="ECO:0000256" key="3">
    <source>
        <dbReference type="ARBA" id="ARBA00022792"/>
    </source>
</evidence>
<evidence type="ECO:0000256" key="11">
    <source>
        <dbReference type="SAM" id="Phobius"/>
    </source>
</evidence>
<dbReference type="Pfam" id="PF05300">
    <property type="entry name" value="MIC19_MIC25"/>
    <property type="match status" value="1"/>
</dbReference>
<keyword evidence="3" id="KW-0999">Mitochondrion inner membrane</keyword>
<proteinExistence type="inferred from homology"/>
<sequence length="156" mass="18048">MPLNAIFPHLHSVCCMFISVFSLSCIYACFFSNLSFQCNRISLACVHQQRHMKYMGRDALTTQDGGEKQMFDLKAQQLQKKESQLKALGAFYKEQLAQLEQKNLERFKESKEQFHQAATVTEASIRIENKVCNLPYLECQKSVERNVTKHSSLYLL</sequence>
<evidence type="ECO:0000256" key="10">
    <source>
        <dbReference type="ARBA" id="ARBA00034480"/>
    </source>
</evidence>
<keyword evidence="11" id="KW-0812">Transmembrane</keyword>
<dbReference type="PANTHER" id="PTHR47609:SF1">
    <property type="entry name" value="MICOS COMPLEX SUBUNIT MIC25"/>
    <property type="match status" value="1"/>
</dbReference>
<reference evidence="12 13" key="1">
    <citation type="submission" date="2021-06" db="EMBL/GenBank/DDBJ databases">
        <authorList>
            <person name="Palmer J.M."/>
        </authorList>
    </citation>
    <scope>NUCLEOTIDE SEQUENCE [LARGE SCALE GENOMIC DNA]</scope>
    <source>
        <strain evidence="13">if_2019</strain>
        <tissue evidence="12">Muscle</tissue>
    </source>
</reference>
<accession>A0ABV0V318</accession>
<evidence type="ECO:0000256" key="6">
    <source>
        <dbReference type="ARBA" id="ARBA00023136"/>
    </source>
</evidence>
<comment type="subcellular location">
    <subcellularLocation>
        <location evidence="9">Mitochondrion inner membrane</location>
        <topology evidence="9">Lipid-anchor</topology>
    </subcellularLocation>
</comment>
<evidence type="ECO:0000256" key="7">
    <source>
        <dbReference type="ARBA" id="ARBA00023157"/>
    </source>
</evidence>
<keyword evidence="4" id="KW-0175">Coiled coil</keyword>
<dbReference type="InterPro" id="IPR042860">
    <property type="entry name" value="MIC25"/>
</dbReference>
<keyword evidence="11" id="KW-1133">Transmembrane helix</keyword>
<evidence type="ECO:0000256" key="9">
    <source>
        <dbReference type="ARBA" id="ARBA00034476"/>
    </source>
</evidence>
<evidence type="ECO:0000256" key="4">
    <source>
        <dbReference type="ARBA" id="ARBA00023054"/>
    </source>
</evidence>
<keyword evidence="7" id="KW-1015">Disulfide bond</keyword>
<dbReference type="InterPro" id="IPR007964">
    <property type="entry name" value="MIC19/MIC25"/>
</dbReference>
<keyword evidence="5" id="KW-0496">Mitochondrion</keyword>
<evidence type="ECO:0000256" key="5">
    <source>
        <dbReference type="ARBA" id="ARBA00023128"/>
    </source>
</evidence>
<feature type="transmembrane region" description="Helical" evidence="11">
    <location>
        <begin position="6"/>
        <end position="30"/>
    </location>
</feature>
<dbReference type="Proteomes" id="UP001482620">
    <property type="component" value="Unassembled WGS sequence"/>
</dbReference>
<comment type="similarity">
    <text evidence="10">Belongs to the MICOS complex subunit Mic19 family. Metazoan Mic25 subfamily.</text>
</comment>
<dbReference type="EMBL" id="JAHRIQ010092963">
    <property type="protein sequence ID" value="MEQ2250838.1"/>
    <property type="molecule type" value="Genomic_DNA"/>
</dbReference>
<comment type="caution">
    <text evidence="12">The sequence shown here is derived from an EMBL/GenBank/DDBJ whole genome shotgun (WGS) entry which is preliminary data.</text>
</comment>
<keyword evidence="8" id="KW-0449">Lipoprotein</keyword>
<evidence type="ECO:0000256" key="1">
    <source>
        <dbReference type="ARBA" id="ARBA00002689"/>
    </source>
</evidence>
<keyword evidence="6 11" id="KW-0472">Membrane</keyword>
<protein>
    <submittedName>
        <fullName evidence="12">Uncharacterized protein</fullName>
    </submittedName>
</protein>
<keyword evidence="13" id="KW-1185">Reference proteome</keyword>
<comment type="function">
    <text evidence="1">Component of the MICOS complex, a large protein complex of the mitochondrial inner membrane that plays crucial roles in the maintenance of crista junctions, inner membrane architecture, and formation of contact sites to the outer membrane.</text>
</comment>
<keyword evidence="2" id="KW-0519">Myristate</keyword>
<dbReference type="PANTHER" id="PTHR47609">
    <property type="entry name" value="MICOS COMPLEX SUBUNIT MIC25"/>
    <property type="match status" value="1"/>
</dbReference>
<evidence type="ECO:0000256" key="8">
    <source>
        <dbReference type="ARBA" id="ARBA00023288"/>
    </source>
</evidence>
<name>A0ABV0V318_9TELE</name>